<evidence type="ECO:0000259" key="3">
    <source>
        <dbReference type="Pfam" id="PF00496"/>
    </source>
</evidence>
<dbReference type="Proteomes" id="UP000663801">
    <property type="component" value="Unassembled WGS sequence"/>
</dbReference>
<evidence type="ECO:0000313" key="5">
    <source>
        <dbReference type="Proteomes" id="UP000663801"/>
    </source>
</evidence>
<dbReference type="InterPro" id="IPR039424">
    <property type="entry name" value="SBP_5"/>
</dbReference>
<dbReference type="AlphaFoldDB" id="A0A939C0P6"/>
<dbReference type="EMBL" id="JAERWL010000009">
    <property type="protein sequence ID" value="MBM9476938.1"/>
    <property type="molecule type" value="Genomic_DNA"/>
</dbReference>
<accession>A0A939C0P6</accession>
<feature type="region of interest" description="Disordered" evidence="1">
    <location>
        <begin position="368"/>
        <end position="416"/>
    </location>
</feature>
<feature type="signal peptide" evidence="2">
    <location>
        <begin position="1"/>
        <end position="25"/>
    </location>
</feature>
<dbReference type="PANTHER" id="PTHR30290">
    <property type="entry name" value="PERIPLASMIC BINDING COMPONENT OF ABC TRANSPORTER"/>
    <property type="match status" value="1"/>
</dbReference>
<proteinExistence type="predicted"/>
<protein>
    <recommendedName>
        <fullName evidence="3">Solute-binding protein family 5 domain-containing protein</fullName>
    </recommendedName>
</protein>
<feature type="compositionally biased region" description="Low complexity" evidence="1">
    <location>
        <begin position="35"/>
        <end position="45"/>
    </location>
</feature>
<organism evidence="4 5">
    <name type="scientific">Nakamurella flavida</name>
    <dbReference type="NCBI Taxonomy" id="363630"/>
    <lineage>
        <taxon>Bacteria</taxon>
        <taxon>Bacillati</taxon>
        <taxon>Actinomycetota</taxon>
        <taxon>Actinomycetes</taxon>
        <taxon>Nakamurellales</taxon>
        <taxon>Nakamurellaceae</taxon>
        <taxon>Nakamurella</taxon>
    </lineage>
</organism>
<gene>
    <name evidence="4" type="ORF">JL107_10815</name>
</gene>
<keyword evidence="2" id="KW-0732">Signal</keyword>
<dbReference type="PROSITE" id="PS51257">
    <property type="entry name" value="PROKAR_LIPOPROTEIN"/>
    <property type="match status" value="1"/>
</dbReference>
<sequence length="617" mass="63407">MRRRGRRRDAVALAVLLLVATAACTPPNLPPPLTPTRTTSPGKSPVADGAVVVGVEGGAVTGFNPHAIADWSTASRAVTELVLPSAVVMAANGTLAPDPDVVDSVTVRPAVPVGVSQVDATGAVTTAGSPFTVTYALDRRAAWSDGTPITAEDFAYLRDQMVSQAGAEAPAGYRLITAVRSRDAGKTVDVEFAEPFAEWRTLFSPLLPSHIMKDSPGGWSAALATELPVSGNRYKMDSYNAVTGEITLVRNDKFWGAPPGPASVVLRQGGPSDLVAGLERGDLQAVLVGPGADSSAALAAAVPQERRVTVAEPASVQLVFDTTTGPAAEQDIRRAVAAALDLDRLRAVLSGQQATAYPTVTSQVRLPATGAPVAPGSARVPSDDTTVSTPGDRTTSTEPASSGSAGEPVGPPITTGNADAATALLAGAGFRRTGLYAARDGQVLRMTLAYPQQDARLTAAALEIQTRLGAAGIEIDLRPDAPSTIVEDLLPAGTVDLALLTVPRGFSDTVSAASAFGCPTQDAPVADAAVPVLPPRVGNLSGYCAPDLQETLTDALAGRVDVTEADDMLWSALPVLPVAEPTTTFAVAPELASVITTERRGWVWTGPLAGLAEWPTP</sequence>
<dbReference type="Gene3D" id="3.40.190.10">
    <property type="entry name" value="Periplasmic binding protein-like II"/>
    <property type="match status" value="1"/>
</dbReference>
<dbReference type="RefSeq" id="WP_205257052.1">
    <property type="nucleotide sequence ID" value="NZ_BAAAPV010000001.1"/>
</dbReference>
<name>A0A939C0P6_9ACTN</name>
<evidence type="ECO:0000313" key="4">
    <source>
        <dbReference type="EMBL" id="MBM9476938.1"/>
    </source>
</evidence>
<reference evidence="4" key="1">
    <citation type="submission" date="2021-01" db="EMBL/GenBank/DDBJ databases">
        <title>KCTC 19127 draft genome.</title>
        <authorList>
            <person name="An D."/>
        </authorList>
    </citation>
    <scope>NUCLEOTIDE SEQUENCE</scope>
    <source>
        <strain evidence="4">KCTC 19127</strain>
    </source>
</reference>
<feature type="chain" id="PRO_5038493205" description="Solute-binding protein family 5 domain-containing protein" evidence="2">
    <location>
        <begin position="26"/>
        <end position="617"/>
    </location>
</feature>
<comment type="caution">
    <text evidence="4">The sequence shown here is derived from an EMBL/GenBank/DDBJ whole genome shotgun (WGS) entry which is preliminary data.</text>
</comment>
<feature type="domain" description="Solute-binding protein family 5" evidence="3">
    <location>
        <begin position="132"/>
        <end position="518"/>
    </location>
</feature>
<keyword evidence="5" id="KW-1185">Reference proteome</keyword>
<dbReference type="InterPro" id="IPR000914">
    <property type="entry name" value="SBP_5_dom"/>
</dbReference>
<feature type="compositionally biased region" description="Polar residues" evidence="1">
    <location>
        <begin position="383"/>
        <end position="404"/>
    </location>
</feature>
<evidence type="ECO:0000256" key="2">
    <source>
        <dbReference type="SAM" id="SignalP"/>
    </source>
</evidence>
<dbReference type="GO" id="GO:1904680">
    <property type="term" value="F:peptide transmembrane transporter activity"/>
    <property type="evidence" value="ECO:0007669"/>
    <property type="project" value="TreeGrafter"/>
</dbReference>
<dbReference type="PANTHER" id="PTHR30290:SF65">
    <property type="entry name" value="MONOACYL PHOSPHATIDYLINOSITOL TETRAMANNOSIDE-BINDING PROTEIN LPQW-RELATED"/>
    <property type="match status" value="1"/>
</dbReference>
<dbReference type="SUPFAM" id="SSF53850">
    <property type="entry name" value="Periplasmic binding protein-like II"/>
    <property type="match status" value="1"/>
</dbReference>
<dbReference type="GO" id="GO:0015833">
    <property type="term" value="P:peptide transport"/>
    <property type="evidence" value="ECO:0007669"/>
    <property type="project" value="TreeGrafter"/>
</dbReference>
<dbReference type="Gene3D" id="3.10.105.10">
    <property type="entry name" value="Dipeptide-binding Protein, Domain 3"/>
    <property type="match status" value="1"/>
</dbReference>
<dbReference type="Pfam" id="PF00496">
    <property type="entry name" value="SBP_bac_5"/>
    <property type="match status" value="1"/>
</dbReference>
<evidence type="ECO:0000256" key="1">
    <source>
        <dbReference type="SAM" id="MobiDB-lite"/>
    </source>
</evidence>
<feature type="region of interest" description="Disordered" evidence="1">
    <location>
        <begin position="26"/>
        <end position="45"/>
    </location>
</feature>